<reference evidence="1 2" key="1">
    <citation type="submission" date="2018-11" db="EMBL/GenBank/DDBJ databases">
        <authorList>
            <consortium name="Pathogen Informatics"/>
        </authorList>
    </citation>
    <scope>NUCLEOTIDE SEQUENCE [LARGE SCALE GENOMIC DNA]</scope>
</reference>
<dbReference type="PANTHER" id="PTHR31562">
    <property type="entry name" value="PROTEIN CBG18972"/>
    <property type="match status" value="1"/>
</dbReference>
<dbReference type="EMBL" id="UYRV01021341">
    <property type="protein sequence ID" value="VDK69299.1"/>
    <property type="molecule type" value="Genomic_DNA"/>
</dbReference>
<dbReference type="AlphaFoldDB" id="A0A3P6SBV9"/>
<dbReference type="OrthoDB" id="407658at2759"/>
<evidence type="ECO:0008006" key="3">
    <source>
        <dbReference type="Google" id="ProtNLM"/>
    </source>
</evidence>
<gene>
    <name evidence="1" type="ORF">CGOC_LOCUS6504</name>
</gene>
<feature type="non-terminal residue" evidence="1">
    <location>
        <position position="1"/>
    </location>
</feature>
<name>A0A3P6SBV9_CYLGO</name>
<dbReference type="Pfam" id="PF03314">
    <property type="entry name" value="DUF273"/>
    <property type="match status" value="1"/>
</dbReference>
<dbReference type="InterPro" id="IPR004988">
    <property type="entry name" value="DUF273"/>
</dbReference>
<evidence type="ECO:0000313" key="1">
    <source>
        <dbReference type="EMBL" id="VDK69299.1"/>
    </source>
</evidence>
<sequence length="218" mass="24670">NKEQYEQAQDTVECYAAYHRYKYHYVNVEDNSSLSLACPQKDFMFQRHCVVAQMLSSWSEDWLLFLDADMAVVNPNHLIEEYIPANPDIHVVFYNRIFNHEVMAGSYLLRILFFRSTATLVGLSRVYGVSSEMASTAPLAERVQHVEITARNLSGVGPPVTAECRARRNSCSTSVAVVSCALPLYLLRRGDPYREGFSHSTRGLSALSDLFLFSTARI</sequence>
<evidence type="ECO:0000313" key="2">
    <source>
        <dbReference type="Proteomes" id="UP000271889"/>
    </source>
</evidence>
<proteinExistence type="predicted"/>
<keyword evidence="2" id="KW-1185">Reference proteome</keyword>
<dbReference type="Gene3D" id="3.90.550.10">
    <property type="entry name" value="Spore Coat Polysaccharide Biosynthesis Protein SpsA, Chain A"/>
    <property type="match status" value="1"/>
</dbReference>
<dbReference type="PANTHER" id="PTHR31562:SF2">
    <property type="entry name" value="NUCLEOTIDE-DIPHOSPHO-SUGAR TRANSFERASE"/>
    <property type="match status" value="1"/>
</dbReference>
<dbReference type="InterPro" id="IPR029044">
    <property type="entry name" value="Nucleotide-diphossugar_trans"/>
</dbReference>
<organism evidence="1 2">
    <name type="scientific">Cylicostephanus goldi</name>
    <name type="common">Nematode worm</name>
    <dbReference type="NCBI Taxonomy" id="71465"/>
    <lineage>
        <taxon>Eukaryota</taxon>
        <taxon>Metazoa</taxon>
        <taxon>Ecdysozoa</taxon>
        <taxon>Nematoda</taxon>
        <taxon>Chromadorea</taxon>
        <taxon>Rhabditida</taxon>
        <taxon>Rhabditina</taxon>
        <taxon>Rhabditomorpha</taxon>
        <taxon>Strongyloidea</taxon>
        <taxon>Strongylidae</taxon>
        <taxon>Cylicostephanus</taxon>
    </lineage>
</organism>
<protein>
    <recommendedName>
        <fullName evidence="3">Nucleotide-diphospho-sugar transferase domain-containing protein</fullName>
    </recommendedName>
</protein>
<dbReference type="Proteomes" id="UP000271889">
    <property type="component" value="Unassembled WGS sequence"/>
</dbReference>
<accession>A0A3P6SBV9</accession>